<name>T1J644_STRMM</name>
<dbReference type="PANTHER" id="PTHR16127:SF13">
    <property type="entry name" value="GH01188P"/>
    <property type="match status" value="1"/>
</dbReference>
<dbReference type="EnsemblMetazoa" id="SMAR009109-RA">
    <property type="protein sequence ID" value="SMAR009109-PA"/>
    <property type="gene ID" value="SMAR009109"/>
</dbReference>
<reference evidence="4" key="1">
    <citation type="submission" date="2011-05" db="EMBL/GenBank/DDBJ databases">
        <authorList>
            <person name="Richards S.R."/>
            <person name="Qu J."/>
            <person name="Jiang H."/>
            <person name="Jhangiani S.N."/>
            <person name="Agravi P."/>
            <person name="Goodspeed R."/>
            <person name="Gross S."/>
            <person name="Mandapat C."/>
            <person name="Jackson L."/>
            <person name="Mathew T."/>
            <person name="Pu L."/>
            <person name="Thornton R."/>
            <person name="Saada N."/>
            <person name="Wilczek-Boney K.B."/>
            <person name="Lee S."/>
            <person name="Kovar C."/>
            <person name="Wu Y."/>
            <person name="Scherer S.E."/>
            <person name="Worley K.C."/>
            <person name="Muzny D.M."/>
            <person name="Gibbs R."/>
        </authorList>
    </citation>
    <scope>NUCLEOTIDE SEQUENCE</scope>
    <source>
        <strain evidence="4">Brora</strain>
    </source>
</reference>
<dbReference type="Pfam" id="PF09728">
    <property type="entry name" value="Taxilin"/>
    <property type="match status" value="1"/>
</dbReference>
<dbReference type="STRING" id="126957.T1J644"/>
<accession>T1J644</accession>
<keyword evidence="4" id="KW-1185">Reference proteome</keyword>
<feature type="coiled-coil region" evidence="2">
    <location>
        <begin position="232"/>
        <end position="298"/>
    </location>
</feature>
<dbReference type="InterPro" id="IPR026183">
    <property type="entry name" value="Taxilin_fam"/>
</dbReference>
<dbReference type="HOGENOM" id="CLU_552456_0_0_1"/>
<dbReference type="Proteomes" id="UP000014500">
    <property type="component" value="Unassembled WGS sequence"/>
</dbReference>
<dbReference type="PhylomeDB" id="T1J644"/>
<organism evidence="3 4">
    <name type="scientific">Strigamia maritima</name>
    <name type="common">European centipede</name>
    <name type="synonym">Geophilus maritimus</name>
    <dbReference type="NCBI Taxonomy" id="126957"/>
    <lineage>
        <taxon>Eukaryota</taxon>
        <taxon>Metazoa</taxon>
        <taxon>Ecdysozoa</taxon>
        <taxon>Arthropoda</taxon>
        <taxon>Myriapoda</taxon>
        <taxon>Chilopoda</taxon>
        <taxon>Pleurostigmophora</taxon>
        <taxon>Geophilomorpha</taxon>
        <taxon>Linotaeniidae</taxon>
        <taxon>Strigamia</taxon>
    </lineage>
</organism>
<comment type="similarity">
    <text evidence="1">Belongs to the taxilin family.</text>
</comment>
<evidence type="ECO:0000313" key="3">
    <source>
        <dbReference type="EnsemblMetazoa" id="SMAR009109-PA"/>
    </source>
</evidence>
<feature type="coiled-coil region" evidence="2">
    <location>
        <begin position="352"/>
        <end position="428"/>
    </location>
</feature>
<evidence type="ECO:0000256" key="2">
    <source>
        <dbReference type="SAM" id="Coils"/>
    </source>
</evidence>
<reference evidence="3" key="2">
    <citation type="submission" date="2015-02" db="UniProtKB">
        <authorList>
            <consortium name="EnsemblMetazoa"/>
        </authorList>
    </citation>
    <scope>IDENTIFICATION</scope>
</reference>
<evidence type="ECO:0000313" key="4">
    <source>
        <dbReference type="Proteomes" id="UP000014500"/>
    </source>
</evidence>
<dbReference type="OMA" id="VENYELR"/>
<dbReference type="GO" id="GO:0019905">
    <property type="term" value="F:syntaxin binding"/>
    <property type="evidence" value="ECO:0007669"/>
    <property type="project" value="InterPro"/>
</dbReference>
<evidence type="ECO:0008006" key="5">
    <source>
        <dbReference type="Google" id="ProtNLM"/>
    </source>
</evidence>
<dbReference type="eggNOG" id="KOG1850">
    <property type="taxonomic scope" value="Eukaryota"/>
</dbReference>
<protein>
    <recommendedName>
        <fullName evidence="5">Alpha-taxilin</fullName>
    </recommendedName>
</protein>
<dbReference type="EMBL" id="JH431870">
    <property type="status" value="NOT_ANNOTATED_CDS"/>
    <property type="molecule type" value="Genomic_DNA"/>
</dbReference>
<sequence>MAEAEIEKQGDGIECIDHLPDASDVIETIDASSCCRNQQEDVIIFNVDFEEMAQAVFGQLDLVDQIIAGDALQEDATRIIAESDEKQEEKRDLPVISTVRNPSVEKVKSGKGKSKTKVDKGTEHILKALNSLHTTEEKLAALCKKYADLMEEHRNVQLSLKQGERRNVQLCKEKEQILTEHSKAVLTRSRLESLCRELQRQNKLVKDESLLRVREEEEKRKESTFNEISTMMQDNNQKNSKLRDENLELAQKLKTLVENYELREQQVENLLKHKDMEVQLADAKLAKANAVMNEEREKSIQEKHKLLVDLTEYQKRCHEMTVKEVQLRTQLNMYSEKYEEFQTTIAKSNDVFSHFKDEMDKMSKKIKKLEKETVTWRSRWEGSNKALLDMATDRQKHDAEMVNAQKKVSQLEKLCRALQLERQSLLAQLKGENAPFNPDDSIDNCVQVPTLSQDGVVNDERLLKNCDKKISENVQTNANNSKVGKGKKKNKVNA</sequence>
<keyword evidence="2" id="KW-0175">Coiled coil</keyword>
<proteinExistence type="inferred from homology"/>
<evidence type="ECO:0000256" key="1">
    <source>
        <dbReference type="ARBA" id="ARBA00009550"/>
    </source>
</evidence>
<dbReference type="PANTHER" id="PTHR16127">
    <property type="entry name" value="TAXILIN"/>
    <property type="match status" value="1"/>
</dbReference>
<dbReference type="AlphaFoldDB" id="T1J644"/>